<keyword evidence="1" id="KW-0812">Transmembrane</keyword>
<dbReference type="PANTHER" id="PTHR39184:SF1">
    <property type="entry name" value="PBSX PHAGE TERMINASE LARGE SUBUNIT"/>
    <property type="match status" value="1"/>
</dbReference>
<dbReference type="EMBL" id="WNIA01001104">
    <property type="protein sequence ID" value="MTW00418.1"/>
    <property type="molecule type" value="Genomic_DNA"/>
</dbReference>
<dbReference type="InterPro" id="IPR027417">
    <property type="entry name" value="P-loop_NTPase"/>
</dbReference>
<keyword evidence="1" id="KW-1133">Transmembrane helix</keyword>
<feature type="non-terminal residue" evidence="3">
    <location>
        <position position="1"/>
    </location>
</feature>
<organism evidence="3 4">
    <name type="scientific">Streptococcus pneumoniae</name>
    <dbReference type="NCBI Taxonomy" id="1313"/>
    <lineage>
        <taxon>Bacteria</taxon>
        <taxon>Bacillati</taxon>
        <taxon>Bacillota</taxon>
        <taxon>Bacilli</taxon>
        <taxon>Lactobacillales</taxon>
        <taxon>Streptococcaceae</taxon>
        <taxon>Streptococcus</taxon>
    </lineage>
</organism>
<dbReference type="Pfam" id="PF04466">
    <property type="entry name" value="Terminase_3"/>
    <property type="match status" value="1"/>
</dbReference>
<dbReference type="InterPro" id="IPR035412">
    <property type="entry name" value="Terminase_L_N"/>
</dbReference>
<name>A0A6I3V120_STREE</name>
<accession>A0A6I3V120</accession>
<gene>
    <name evidence="3" type="ORF">GM536_15580</name>
</gene>
<evidence type="ECO:0000313" key="3">
    <source>
        <dbReference type="EMBL" id="MTW00418.1"/>
    </source>
</evidence>
<feature type="transmembrane region" description="Helical" evidence="1">
    <location>
        <begin position="20"/>
        <end position="42"/>
    </location>
</feature>
<evidence type="ECO:0000256" key="1">
    <source>
        <dbReference type="SAM" id="Phobius"/>
    </source>
</evidence>
<proteinExistence type="predicted"/>
<reference evidence="3 4" key="1">
    <citation type="submission" date="2019-11" db="EMBL/GenBank/DDBJ databases">
        <title>Growth characteristics of pneumococcus vary with the chemical composition of the capsule and with environmental conditions.</title>
        <authorList>
            <person name="Tothpal A."/>
            <person name="Desobry K."/>
            <person name="Joshi S."/>
            <person name="Wyllie A.L."/>
            <person name="Weinberger D.M."/>
        </authorList>
    </citation>
    <scope>NUCLEOTIDE SEQUENCE [LARGE SCALE GENOMIC DNA]</scope>
    <source>
        <strain evidence="4">pnumococcus19F</strain>
    </source>
</reference>
<dbReference type="Gene3D" id="3.40.50.300">
    <property type="entry name" value="P-loop containing nucleotide triphosphate hydrolases"/>
    <property type="match status" value="1"/>
</dbReference>
<feature type="non-terminal residue" evidence="3">
    <location>
        <position position="77"/>
    </location>
</feature>
<keyword evidence="1" id="KW-0472">Membrane</keyword>
<protein>
    <submittedName>
        <fullName evidence="3">Terminase</fullName>
    </submittedName>
</protein>
<comment type="caution">
    <text evidence="3">The sequence shown here is derived from an EMBL/GenBank/DDBJ whole genome shotgun (WGS) entry which is preliminary data.</text>
</comment>
<sequence length="77" mass="8454">VMAHGPTHYWLPGGRGSTKSAFISLAIVLLLIANPKATAGVVRRFSNTLRDSVYQQIQWAIEVLGLEGVFRCRVSPM</sequence>
<feature type="domain" description="Phage terminase large subunit N-terminal" evidence="2">
    <location>
        <begin position="11"/>
        <end position="77"/>
    </location>
</feature>
<dbReference type="RefSeq" id="WP_230690513.1">
    <property type="nucleotide sequence ID" value="NZ_WNIA01001104.1"/>
</dbReference>
<dbReference type="Proteomes" id="UP000437160">
    <property type="component" value="Unassembled WGS sequence"/>
</dbReference>
<dbReference type="InterPro" id="IPR052380">
    <property type="entry name" value="Viral_DNA_packaging_terminase"/>
</dbReference>
<evidence type="ECO:0000313" key="4">
    <source>
        <dbReference type="Proteomes" id="UP000437160"/>
    </source>
</evidence>
<dbReference type="AlphaFoldDB" id="A0A6I3V120"/>
<dbReference type="PANTHER" id="PTHR39184">
    <property type="match status" value="1"/>
</dbReference>
<evidence type="ECO:0000259" key="2">
    <source>
        <dbReference type="Pfam" id="PF04466"/>
    </source>
</evidence>